<evidence type="ECO:0000256" key="7">
    <source>
        <dbReference type="ARBA" id="ARBA00023306"/>
    </source>
</evidence>
<organism evidence="11 12">
    <name type="scientific">Hydra vulgaris</name>
    <name type="common">Hydra</name>
    <name type="synonym">Hydra attenuata</name>
    <dbReference type="NCBI Taxonomy" id="6087"/>
    <lineage>
        <taxon>Eukaryota</taxon>
        <taxon>Metazoa</taxon>
        <taxon>Cnidaria</taxon>
        <taxon>Hydrozoa</taxon>
        <taxon>Hydroidolina</taxon>
        <taxon>Anthoathecata</taxon>
        <taxon>Aplanulata</taxon>
        <taxon>Hydridae</taxon>
        <taxon>Hydra</taxon>
    </lineage>
</organism>
<keyword evidence="11" id="KW-1185">Reference proteome</keyword>
<evidence type="ECO:0000259" key="10">
    <source>
        <dbReference type="Pfam" id="PF03800"/>
    </source>
</evidence>
<proteinExistence type="inferred from homology"/>
<evidence type="ECO:0000256" key="3">
    <source>
        <dbReference type="ARBA" id="ARBA00022454"/>
    </source>
</evidence>
<evidence type="ECO:0000256" key="5">
    <source>
        <dbReference type="ARBA" id="ARBA00022776"/>
    </source>
</evidence>
<keyword evidence="3" id="KW-0158">Chromosome</keyword>
<evidence type="ECO:0000313" key="12">
    <source>
        <dbReference type="RefSeq" id="XP_065649802.1"/>
    </source>
</evidence>
<evidence type="ECO:0000256" key="2">
    <source>
        <dbReference type="ARBA" id="ARBA00005498"/>
    </source>
</evidence>
<feature type="coiled-coil region" evidence="9">
    <location>
        <begin position="337"/>
        <end position="403"/>
    </location>
</feature>
<accession>A0ABM4BL64</accession>
<reference evidence="12" key="1">
    <citation type="submission" date="2025-08" db="UniProtKB">
        <authorList>
            <consortium name="RefSeq"/>
        </authorList>
    </citation>
    <scope>IDENTIFICATION</scope>
</reference>
<protein>
    <submittedName>
        <fullName evidence="12">Kinetochore protein Nuf2-A isoform X3</fullName>
    </submittedName>
</protein>
<dbReference type="GeneID" id="105848180"/>
<evidence type="ECO:0000256" key="1">
    <source>
        <dbReference type="ARBA" id="ARBA00004584"/>
    </source>
</evidence>
<dbReference type="RefSeq" id="XP_065649802.1">
    <property type="nucleotide sequence ID" value="XM_065793730.1"/>
</dbReference>
<comment type="similarity">
    <text evidence="2">Belongs to the NUF2 family.</text>
</comment>
<dbReference type="Proteomes" id="UP001652625">
    <property type="component" value="Chromosome 03"/>
</dbReference>
<keyword evidence="7" id="KW-0131">Cell cycle</keyword>
<keyword evidence="4" id="KW-0132">Cell division</keyword>
<keyword evidence="5" id="KW-0498">Mitosis</keyword>
<evidence type="ECO:0000256" key="9">
    <source>
        <dbReference type="SAM" id="Coils"/>
    </source>
</evidence>
<evidence type="ECO:0000256" key="4">
    <source>
        <dbReference type="ARBA" id="ARBA00022618"/>
    </source>
</evidence>
<sequence>MNNSIKTPLFPEQELVDWIRQFTNLSASELTLNDIQKPTYEKMYVVYSCLLCKLLKSSHEQNTQLPLSVLETITLQDCCIDSAAGNLLLMKMLKYALHICAVDDFSENDLLSPSRKRTRKHLSAICNFLHYYDNLSILNSITDQVKNHSVKVTTLQNEKAVLKQRISVLKGKKKEDHMAIQEINLAALKAKHQEVASVKVDYAASVEEKKREVEEIQNFLILAKASKSISQARAALEERVLRKKNLSVKEKMIENLIENVPSFLTMIQEVQTDMAQCKSILSAIEEMKEKSDRINYKIQEINADMESCKRLISLNQESNMRAEARKTKLQEDFMNRKAIQEKKLENVVSKMEKKQAQINIVKAEVQNEIDKEIAEETDHQNVIKQLEAKKESLELMWDQYLNEVMLKIEEKNKKLLILASI</sequence>
<feature type="domain" description="Kinetochore protein Nuf2 N-terminal" evidence="10">
    <location>
        <begin position="7"/>
        <end position="134"/>
    </location>
</feature>
<evidence type="ECO:0000256" key="6">
    <source>
        <dbReference type="ARBA" id="ARBA00023054"/>
    </source>
</evidence>
<evidence type="ECO:0000313" key="11">
    <source>
        <dbReference type="Proteomes" id="UP001652625"/>
    </source>
</evidence>
<evidence type="ECO:0000256" key="8">
    <source>
        <dbReference type="ARBA" id="ARBA00023328"/>
    </source>
</evidence>
<dbReference type="Pfam" id="PF03800">
    <property type="entry name" value="Nuf2"/>
    <property type="match status" value="1"/>
</dbReference>
<keyword evidence="8" id="KW-0137">Centromere</keyword>
<dbReference type="InterPro" id="IPR005549">
    <property type="entry name" value="Kinetochore_Nuf2_N"/>
</dbReference>
<name>A0ABM4BL64_HYDVU</name>
<comment type="subcellular location">
    <subcellularLocation>
        <location evidence="1">Chromosome</location>
        <location evidence="1">Centromere</location>
    </subcellularLocation>
</comment>
<feature type="coiled-coil region" evidence="9">
    <location>
        <begin position="145"/>
        <end position="172"/>
    </location>
</feature>
<dbReference type="Gene3D" id="1.10.418.60">
    <property type="entry name" value="Ncd80 complex, Nuf2 subunit"/>
    <property type="match status" value="1"/>
</dbReference>
<keyword evidence="6 9" id="KW-0175">Coiled coil</keyword>
<dbReference type="InterPro" id="IPR038275">
    <property type="entry name" value="Nuf2_N_sf"/>
</dbReference>
<gene>
    <name evidence="12" type="primary">LOC105848180</name>
</gene>